<dbReference type="PANTHER" id="PTHR35093">
    <property type="entry name" value="OUTER MEMBRANE PROTEIN NMB0088-RELATED"/>
    <property type="match status" value="1"/>
</dbReference>
<evidence type="ECO:0000256" key="8">
    <source>
        <dbReference type="SAM" id="SignalP"/>
    </source>
</evidence>
<feature type="signal peptide" evidence="8">
    <location>
        <begin position="1"/>
        <end position="22"/>
    </location>
</feature>
<evidence type="ECO:0000256" key="6">
    <source>
        <dbReference type="ARBA" id="ARBA00023136"/>
    </source>
</evidence>
<reference evidence="9 10" key="1">
    <citation type="submission" date="2022-09" db="EMBL/GenBank/DDBJ databases">
        <title>Chelativorans salina sp. nov., a novel slightly halophilic bacterium isolated from a saline lake sediment enrichment.</title>
        <authorList>
            <person name="Gao L."/>
            <person name="Fang B.-Z."/>
            <person name="Li W.-J."/>
        </authorList>
    </citation>
    <scope>NUCLEOTIDE SEQUENCE [LARGE SCALE GENOMIC DNA]</scope>
    <source>
        <strain evidence="9 10">EGI FJ00035</strain>
    </source>
</reference>
<dbReference type="Pfam" id="PF03349">
    <property type="entry name" value="Toluene_X"/>
    <property type="match status" value="1"/>
</dbReference>
<keyword evidence="10" id="KW-1185">Reference proteome</keyword>
<sequence>MRFSLFGYSALGVVLIAASAQAGGFSRGTADTDILYEDGNFNFRAGATVVVPSHEFTSAPVGSPDPAALVGTDYLDTYVIPSAAVKFMITENLSCAGTFTQPFGASTSYAAPFGVSGKLSEDLTLNEFGATCAAFFEAGPGRLAILGGGFYETLDYDLEALPPGLGGAPLSIGLGGKDYGWRAGVAYEIPDIALRAQILYRSGTSYGATGSATSPAFPLLGAPGSTLPATGTGELPQSVELKVQSGIAPGWLAFGSVKWMDWSVNETLQVNVPGTPVSAPNDYYWRDGWTVTGGIGHAFNERVSGLVSLQWDRGVATGYDLRSDKWMLAGAASFKDDLGGELRLGAGAVYLASADIDQPDARFFGASADSGWAGIFSASYSVKW</sequence>
<evidence type="ECO:0000256" key="4">
    <source>
        <dbReference type="ARBA" id="ARBA00022692"/>
    </source>
</evidence>
<keyword evidence="6" id="KW-0472">Membrane</keyword>
<dbReference type="InterPro" id="IPR005017">
    <property type="entry name" value="OMPP1/FadL/TodX"/>
</dbReference>
<evidence type="ECO:0000313" key="10">
    <source>
        <dbReference type="Proteomes" id="UP001320831"/>
    </source>
</evidence>
<organism evidence="9 10">
    <name type="scientific">Chelativorans salis</name>
    <dbReference type="NCBI Taxonomy" id="2978478"/>
    <lineage>
        <taxon>Bacteria</taxon>
        <taxon>Pseudomonadati</taxon>
        <taxon>Pseudomonadota</taxon>
        <taxon>Alphaproteobacteria</taxon>
        <taxon>Hyphomicrobiales</taxon>
        <taxon>Phyllobacteriaceae</taxon>
        <taxon>Chelativorans</taxon>
    </lineage>
</organism>
<dbReference type="Gene3D" id="2.40.160.60">
    <property type="entry name" value="Outer membrane protein transport protein (OMPP1/FadL/TodX)"/>
    <property type="match status" value="1"/>
</dbReference>
<evidence type="ECO:0000256" key="5">
    <source>
        <dbReference type="ARBA" id="ARBA00022729"/>
    </source>
</evidence>
<keyword evidence="4" id="KW-0812">Transmembrane</keyword>
<evidence type="ECO:0000256" key="2">
    <source>
        <dbReference type="ARBA" id="ARBA00008163"/>
    </source>
</evidence>
<comment type="similarity">
    <text evidence="2">Belongs to the OmpP1/FadL family.</text>
</comment>
<keyword evidence="5 8" id="KW-0732">Signal</keyword>
<evidence type="ECO:0000256" key="7">
    <source>
        <dbReference type="ARBA" id="ARBA00023237"/>
    </source>
</evidence>
<dbReference type="EMBL" id="JAOCZP010000002">
    <property type="protein sequence ID" value="MCT7375319.1"/>
    <property type="molecule type" value="Genomic_DNA"/>
</dbReference>
<evidence type="ECO:0000256" key="1">
    <source>
        <dbReference type="ARBA" id="ARBA00004571"/>
    </source>
</evidence>
<keyword evidence="7" id="KW-0998">Cell outer membrane</keyword>
<gene>
    <name evidence="9" type="ORF">N5A92_09770</name>
</gene>
<dbReference type="Proteomes" id="UP001320831">
    <property type="component" value="Unassembled WGS sequence"/>
</dbReference>
<comment type="caution">
    <text evidence="9">The sequence shown here is derived from an EMBL/GenBank/DDBJ whole genome shotgun (WGS) entry which is preliminary data.</text>
</comment>
<comment type="subcellular location">
    <subcellularLocation>
        <location evidence="1">Cell outer membrane</location>
        <topology evidence="1">Multi-pass membrane protein</topology>
    </subcellularLocation>
</comment>
<name>A0ABT2LQ44_9HYPH</name>
<feature type="chain" id="PRO_5046155954" evidence="8">
    <location>
        <begin position="23"/>
        <end position="384"/>
    </location>
</feature>
<proteinExistence type="inferred from homology"/>
<protein>
    <submittedName>
        <fullName evidence="9">Outer membrane protein transport protein</fullName>
    </submittedName>
</protein>
<accession>A0ABT2LQ44</accession>
<dbReference type="PANTHER" id="PTHR35093:SF8">
    <property type="entry name" value="OUTER MEMBRANE PROTEIN NMB0088-RELATED"/>
    <property type="match status" value="1"/>
</dbReference>
<evidence type="ECO:0000256" key="3">
    <source>
        <dbReference type="ARBA" id="ARBA00022452"/>
    </source>
</evidence>
<evidence type="ECO:0000313" key="9">
    <source>
        <dbReference type="EMBL" id="MCT7375319.1"/>
    </source>
</evidence>
<dbReference type="SUPFAM" id="SSF56935">
    <property type="entry name" value="Porins"/>
    <property type="match status" value="1"/>
</dbReference>
<keyword evidence="3" id="KW-1134">Transmembrane beta strand</keyword>
<dbReference type="RefSeq" id="WP_260902178.1">
    <property type="nucleotide sequence ID" value="NZ_JAOCZP010000002.1"/>
</dbReference>